<dbReference type="GO" id="GO:0004553">
    <property type="term" value="F:hydrolase activity, hydrolyzing O-glycosyl compounds"/>
    <property type="evidence" value="ECO:0007669"/>
    <property type="project" value="InterPro"/>
</dbReference>
<dbReference type="EMBL" id="DS499595">
    <property type="protein sequence ID" value="EDP53713.1"/>
    <property type="molecule type" value="Genomic_DNA"/>
</dbReference>
<dbReference type="SUPFAM" id="SSF51445">
    <property type="entry name" value="(Trans)glycosidases"/>
    <property type="match status" value="1"/>
</dbReference>
<dbReference type="InterPro" id="IPR013780">
    <property type="entry name" value="Glyco_hydro_b"/>
</dbReference>
<accession>B0XST6</accession>
<protein>
    <submittedName>
        <fullName evidence="5">Glycosyl hydrolase, family 31</fullName>
    </submittedName>
</protein>
<comment type="similarity">
    <text evidence="1 2">Belongs to the glycosyl hydrolase 31 family.</text>
</comment>
<dbReference type="VEuPathDB" id="FungiDB:AFUB_017550"/>
<dbReference type="PhylomeDB" id="B0XST6"/>
<keyword evidence="3" id="KW-0732">Signal</keyword>
<name>B0XST6_ASPFC</name>
<dbReference type="GO" id="GO:0005975">
    <property type="term" value="P:carbohydrate metabolic process"/>
    <property type="evidence" value="ECO:0007669"/>
    <property type="project" value="InterPro"/>
</dbReference>
<evidence type="ECO:0000256" key="3">
    <source>
        <dbReference type="SAM" id="SignalP"/>
    </source>
</evidence>
<keyword evidence="2" id="KW-0326">Glycosidase</keyword>
<dbReference type="AlphaFoldDB" id="B0XST6"/>
<keyword evidence="6" id="KW-1185">Reference proteome</keyword>
<dbReference type="Gene3D" id="3.20.20.80">
    <property type="entry name" value="Glycosidases"/>
    <property type="match status" value="1"/>
</dbReference>
<dbReference type="InterPro" id="IPR000322">
    <property type="entry name" value="Glyco_hydro_31_TIM"/>
</dbReference>
<evidence type="ECO:0000256" key="2">
    <source>
        <dbReference type="RuleBase" id="RU361185"/>
    </source>
</evidence>
<evidence type="ECO:0000313" key="5">
    <source>
        <dbReference type="EMBL" id="EDP53713.1"/>
    </source>
</evidence>
<evidence type="ECO:0000259" key="4">
    <source>
        <dbReference type="Pfam" id="PF01055"/>
    </source>
</evidence>
<dbReference type="PANTHER" id="PTHR43863">
    <property type="entry name" value="HYDROLASE, PUTATIVE (AFU_ORTHOLOGUE AFUA_1G03140)-RELATED"/>
    <property type="match status" value="1"/>
</dbReference>
<organism evidence="5 6">
    <name type="scientific">Aspergillus fumigatus (strain CBS 144.89 / FGSC A1163 / CEA10)</name>
    <name type="common">Neosartorya fumigata</name>
    <dbReference type="NCBI Taxonomy" id="451804"/>
    <lineage>
        <taxon>Eukaryota</taxon>
        <taxon>Fungi</taxon>
        <taxon>Dikarya</taxon>
        <taxon>Ascomycota</taxon>
        <taxon>Pezizomycotina</taxon>
        <taxon>Eurotiomycetes</taxon>
        <taxon>Eurotiomycetidae</taxon>
        <taxon>Eurotiales</taxon>
        <taxon>Aspergillaceae</taxon>
        <taxon>Aspergillus</taxon>
        <taxon>Aspergillus subgen. Fumigati</taxon>
    </lineage>
</organism>
<dbReference type="HOGENOM" id="CLU_1081739_0_0_1"/>
<feature type="chain" id="PRO_5002758307" evidence="3">
    <location>
        <begin position="19"/>
        <end position="257"/>
    </location>
</feature>
<evidence type="ECO:0000313" key="6">
    <source>
        <dbReference type="Proteomes" id="UP000001699"/>
    </source>
</evidence>
<dbReference type="InterPro" id="IPR017853">
    <property type="entry name" value="GH"/>
</dbReference>
<dbReference type="PANTHER" id="PTHR43863:SF2">
    <property type="entry name" value="MALTASE-GLUCOAMYLASE"/>
    <property type="match status" value="1"/>
</dbReference>
<dbReference type="Proteomes" id="UP000001699">
    <property type="component" value="Unassembled WGS sequence"/>
</dbReference>
<dbReference type="Gene3D" id="2.60.40.1180">
    <property type="entry name" value="Golgi alpha-mannosidase II"/>
    <property type="match status" value="1"/>
</dbReference>
<evidence type="ECO:0000256" key="1">
    <source>
        <dbReference type="ARBA" id="ARBA00007806"/>
    </source>
</evidence>
<feature type="domain" description="Glycoside hydrolase family 31 TIM barrel" evidence="4">
    <location>
        <begin position="103"/>
        <end position="167"/>
    </location>
</feature>
<gene>
    <name evidence="5" type="ORF">AFUB_017550</name>
</gene>
<keyword evidence="2 5" id="KW-0378">Hydrolase</keyword>
<feature type="signal peptide" evidence="3">
    <location>
        <begin position="1"/>
        <end position="18"/>
    </location>
</feature>
<dbReference type="OrthoDB" id="10070917at2759"/>
<dbReference type="InterPro" id="IPR051816">
    <property type="entry name" value="Glycosyl_Hydrolase_31"/>
</dbReference>
<reference evidence="5 6" key="1">
    <citation type="journal article" date="2008" name="PLoS Genet.">
        <title>Genomic islands in the pathogenic filamentous fungus Aspergillus fumigatus.</title>
        <authorList>
            <person name="Fedorova N.D."/>
            <person name="Khaldi N."/>
            <person name="Joardar V.S."/>
            <person name="Maiti R."/>
            <person name="Amedeo P."/>
            <person name="Anderson M.J."/>
            <person name="Crabtree J."/>
            <person name="Silva J.C."/>
            <person name="Badger J.H."/>
            <person name="Albarraq A."/>
            <person name="Angiuoli S."/>
            <person name="Bussey H."/>
            <person name="Bowyer P."/>
            <person name="Cotty P.J."/>
            <person name="Dyer P.S."/>
            <person name="Egan A."/>
            <person name="Galens K."/>
            <person name="Fraser-Liggett C.M."/>
            <person name="Haas B.J."/>
            <person name="Inman J.M."/>
            <person name="Kent R."/>
            <person name="Lemieux S."/>
            <person name="Malavazi I."/>
            <person name="Orvis J."/>
            <person name="Roemer T."/>
            <person name="Ronning C.M."/>
            <person name="Sundaram J.P."/>
            <person name="Sutton G."/>
            <person name="Turner G."/>
            <person name="Venter J.C."/>
            <person name="White O.R."/>
            <person name="Whitty B.R."/>
            <person name="Youngman P."/>
            <person name="Wolfe K.H."/>
            <person name="Goldman G.H."/>
            <person name="Wortman J.R."/>
            <person name="Jiang B."/>
            <person name="Denning D.W."/>
            <person name="Nierman W.C."/>
        </authorList>
    </citation>
    <scope>NUCLEOTIDE SEQUENCE [LARGE SCALE GENOMIC DNA]</scope>
    <source>
        <strain evidence="6">CBS 144.89 / FGSC A1163 / CEA10</strain>
    </source>
</reference>
<dbReference type="Pfam" id="PF01055">
    <property type="entry name" value="Glyco_hydro_31_2nd"/>
    <property type="match status" value="1"/>
</dbReference>
<proteinExistence type="inferred from homology"/>
<sequence>MFVKRWLLSLCAVSTVWANPIQTREADYVMPSPAGFRMQHGFETLHLRQGFEDGKAHGLESDTRFNGNRTVVIRNGKIPMVGNGCGRVPGCPDGAVELQHRHAEYRELYVRWLQWATLLPFMRTLGSRKCNVQNAHTCNNEGWSYGEENTPMIVSYIQLRYQLKAYLQALFEQIHHTYDAAVTCLACGCLSSGDDTQCTEWEVYLPQKGQSETKPWTYRWTNETYAGGLTVTVPAPIEHVPLFYLGKREDIMSGCVF</sequence>